<dbReference type="SUPFAM" id="SSF52075">
    <property type="entry name" value="Outer arm dynein light chain 1"/>
    <property type="match status" value="1"/>
</dbReference>
<feature type="compositionally biased region" description="Polar residues" evidence="6">
    <location>
        <begin position="472"/>
        <end position="486"/>
    </location>
</feature>
<comment type="caution">
    <text evidence="7">The sequence shown here is derived from an EMBL/GenBank/DDBJ whole genome shotgun (WGS) entry which is preliminary data.</text>
</comment>
<feature type="region of interest" description="Disordered" evidence="6">
    <location>
        <begin position="459"/>
        <end position="493"/>
    </location>
</feature>
<evidence type="ECO:0000256" key="1">
    <source>
        <dbReference type="ARBA" id="ARBA00004138"/>
    </source>
</evidence>
<protein>
    <recommendedName>
        <fullName evidence="9">Dynein assembly factor 1, axonemal homolog</fullName>
    </recommendedName>
</protein>
<dbReference type="SMART" id="SM00365">
    <property type="entry name" value="LRR_SD22"/>
    <property type="match status" value="5"/>
</dbReference>
<dbReference type="GO" id="GO:0035082">
    <property type="term" value="P:axoneme assembly"/>
    <property type="evidence" value="ECO:0007669"/>
    <property type="project" value="TreeGrafter"/>
</dbReference>
<comment type="subcellular location">
    <subcellularLocation>
        <location evidence="1">Cell projection</location>
        <location evidence="1">Cilium</location>
    </subcellularLocation>
</comment>
<keyword evidence="3" id="KW-0677">Repeat</keyword>
<evidence type="ECO:0008006" key="9">
    <source>
        <dbReference type="Google" id="ProtNLM"/>
    </source>
</evidence>
<keyword evidence="4" id="KW-0969">Cilium</keyword>
<evidence type="ECO:0000256" key="4">
    <source>
        <dbReference type="ARBA" id="ARBA00023069"/>
    </source>
</evidence>
<dbReference type="GO" id="GO:0070840">
    <property type="term" value="F:dynein complex binding"/>
    <property type="evidence" value="ECO:0007669"/>
    <property type="project" value="TreeGrafter"/>
</dbReference>
<dbReference type="InterPro" id="IPR050576">
    <property type="entry name" value="Cilia_flagella_integrity"/>
</dbReference>
<keyword evidence="5" id="KW-0966">Cell projection</keyword>
<dbReference type="PROSITE" id="PS51450">
    <property type="entry name" value="LRR"/>
    <property type="match status" value="4"/>
</dbReference>
<evidence type="ECO:0000256" key="2">
    <source>
        <dbReference type="ARBA" id="ARBA00022614"/>
    </source>
</evidence>
<dbReference type="GO" id="GO:0005930">
    <property type="term" value="C:axoneme"/>
    <property type="evidence" value="ECO:0007669"/>
    <property type="project" value="TreeGrafter"/>
</dbReference>
<dbReference type="PANTHER" id="PTHR45973">
    <property type="entry name" value="PROTEIN PHOSPHATASE 1 REGULATORY SUBUNIT SDS22-RELATED"/>
    <property type="match status" value="1"/>
</dbReference>
<gene>
    <name evidence="7" type="ORF">N0F65_007016</name>
</gene>
<dbReference type="Proteomes" id="UP001146120">
    <property type="component" value="Unassembled WGS sequence"/>
</dbReference>
<dbReference type="InterPro" id="IPR001611">
    <property type="entry name" value="Leu-rich_rpt"/>
</dbReference>
<dbReference type="InterPro" id="IPR032675">
    <property type="entry name" value="LRR_dom_sf"/>
</dbReference>
<evidence type="ECO:0000313" key="8">
    <source>
        <dbReference type="Proteomes" id="UP001146120"/>
    </source>
</evidence>
<reference evidence="7" key="1">
    <citation type="submission" date="2022-11" db="EMBL/GenBank/DDBJ databases">
        <authorList>
            <person name="Morgan W.R."/>
            <person name="Tartar A."/>
        </authorList>
    </citation>
    <scope>NUCLEOTIDE SEQUENCE</scope>
    <source>
        <strain evidence="7">ARSEF 373</strain>
    </source>
</reference>
<name>A0AAV2ZKN0_9STRA</name>
<keyword evidence="2" id="KW-0433">Leucine-rich repeat</keyword>
<proteinExistence type="predicted"/>
<dbReference type="Gene3D" id="3.80.10.10">
    <property type="entry name" value="Ribonuclease Inhibitor"/>
    <property type="match status" value="2"/>
</dbReference>
<reference evidence="7" key="2">
    <citation type="journal article" date="2023" name="Microbiol Resour">
        <title>Decontamination and Annotation of the Draft Genome Sequence of the Oomycete Lagenidium giganteum ARSEF 373.</title>
        <authorList>
            <person name="Morgan W.R."/>
            <person name="Tartar A."/>
        </authorList>
    </citation>
    <scope>NUCLEOTIDE SEQUENCE</scope>
    <source>
        <strain evidence="7">ARSEF 373</strain>
    </source>
</reference>
<evidence type="ECO:0000256" key="3">
    <source>
        <dbReference type="ARBA" id="ARBA00022737"/>
    </source>
</evidence>
<dbReference type="AlphaFoldDB" id="A0AAV2ZKN0"/>
<sequence length="493" mass="55841">MVEMEKALLKKICRDLDLYVTPSVNDKLYLHYRGFRSIKNLDEYVNLKVLWLEGNGLYRIEGLENQTQLRTLYLHENLIQKVEGLESLLLLDTLNLAQNQISRIENLGHLKQLTSLSLKSNYLTSAQDVEHVLQLPNLAVLDIQGNRITDVNIVDVLAKMPNLKVLYLQGNDVVKHIKQYRKTLVYRCRNLKYLDDRPVFEDERRRVDAWGRALDASNGDLKAAQEAECHEMEAIRREKKERDEMNFRHFEELMIEGRKKRREEEERKKAAAAVAAAPEEEPEEVNPFSGEKIVPVQDCEFLQRERERRWAEVVNEPDNQQDEATQNAAAANQTRPAIPVDERRMEILHQCATVGSGVSRDPFVEESFRVQSPTATPMPPPAPVVAARTSTVESTAEHQQRIKDKAHAKVQELRDKKSADVIAPATHLVVAMAGTEDASEDESTGDIMSDIPPLLVETIPTAPPPAPATVRESASQVTNAQTSDTHTNVDELD</sequence>
<evidence type="ECO:0000256" key="6">
    <source>
        <dbReference type="SAM" id="MobiDB-lite"/>
    </source>
</evidence>
<evidence type="ECO:0000256" key="5">
    <source>
        <dbReference type="ARBA" id="ARBA00023273"/>
    </source>
</evidence>
<dbReference type="EMBL" id="DAKRPA010000004">
    <property type="protein sequence ID" value="DBA05014.1"/>
    <property type="molecule type" value="Genomic_DNA"/>
</dbReference>
<dbReference type="PANTHER" id="PTHR45973:SF9">
    <property type="entry name" value="LEUCINE-RICH REPEAT-CONTAINING PROTEIN 46"/>
    <property type="match status" value="1"/>
</dbReference>
<keyword evidence="8" id="KW-1185">Reference proteome</keyword>
<dbReference type="Pfam" id="PF14580">
    <property type="entry name" value="LRR_9"/>
    <property type="match status" value="1"/>
</dbReference>
<organism evidence="7 8">
    <name type="scientific">Lagenidium giganteum</name>
    <dbReference type="NCBI Taxonomy" id="4803"/>
    <lineage>
        <taxon>Eukaryota</taxon>
        <taxon>Sar</taxon>
        <taxon>Stramenopiles</taxon>
        <taxon>Oomycota</taxon>
        <taxon>Peronosporomycetes</taxon>
        <taxon>Pythiales</taxon>
        <taxon>Pythiaceae</taxon>
    </lineage>
</organism>
<accession>A0AAV2ZKN0</accession>
<evidence type="ECO:0000313" key="7">
    <source>
        <dbReference type="EMBL" id="DBA05014.1"/>
    </source>
</evidence>